<accession>A0ABS9LKG5</accession>
<dbReference type="Proteomes" id="UP001139012">
    <property type="component" value="Unassembled WGS sequence"/>
</dbReference>
<dbReference type="CDD" id="cd06261">
    <property type="entry name" value="TM_PBP2"/>
    <property type="match status" value="1"/>
</dbReference>
<evidence type="ECO:0000256" key="5">
    <source>
        <dbReference type="ARBA" id="ARBA00022692"/>
    </source>
</evidence>
<protein>
    <submittedName>
        <fullName evidence="11">ABC transporter permease subunit</fullName>
    </submittedName>
</protein>
<evidence type="ECO:0000256" key="7">
    <source>
        <dbReference type="ARBA" id="ARBA00022989"/>
    </source>
</evidence>
<dbReference type="InterPro" id="IPR010065">
    <property type="entry name" value="AA_ABC_transptr_permease_3TM"/>
</dbReference>
<evidence type="ECO:0000256" key="9">
    <source>
        <dbReference type="RuleBase" id="RU363032"/>
    </source>
</evidence>
<keyword evidence="7 9" id="KW-1133">Transmembrane helix</keyword>
<keyword evidence="5 9" id="KW-0812">Transmembrane</keyword>
<evidence type="ECO:0000256" key="6">
    <source>
        <dbReference type="ARBA" id="ARBA00022970"/>
    </source>
</evidence>
<dbReference type="EMBL" id="JAKLUA010000002">
    <property type="protein sequence ID" value="MCG2667502.1"/>
    <property type="molecule type" value="Genomic_DNA"/>
</dbReference>
<gene>
    <name evidence="11" type="ORF">L6637_11095</name>
</gene>
<evidence type="ECO:0000259" key="10">
    <source>
        <dbReference type="PROSITE" id="PS50928"/>
    </source>
</evidence>
<comment type="caution">
    <text evidence="11">The sequence shown here is derived from an EMBL/GenBank/DDBJ whole genome shotgun (WGS) entry which is preliminary data.</text>
</comment>
<evidence type="ECO:0000256" key="8">
    <source>
        <dbReference type="ARBA" id="ARBA00023136"/>
    </source>
</evidence>
<evidence type="ECO:0000256" key="1">
    <source>
        <dbReference type="ARBA" id="ARBA00004429"/>
    </source>
</evidence>
<feature type="transmembrane region" description="Helical" evidence="9">
    <location>
        <begin position="364"/>
        <end position="386"/>
    </location>
</feature>
<dbReference type="PROSITE" id="PS50928">
    <property type="entry name" value="ABC_TM1"/>
    <property type="match status" value="1"/>
</dbReference>
<dbReference type="SUPFAM" id="SSF161098">
    <property type="entry name" value="MetI-like"/>
    <property type="match status" value="1"/>
</dbReference>
<proteinExistence type="inferred from homology"/>
<keyword evidence="6" id="KW-0029">Amino-acid transport</keyword>
<sequence>MTSDDPRPPPRHSFFGALGPNELKGLFWQVLVVGIAVAIVVFLWSNTVTNLSARRITTGFAFLGREASMPIADSLLAYNPRDSYLWAFVVGVANTLRVAVIGIVLATILGTLIGVSRLSANWLLSRLAALYVEVLRDIPLLLQLLFWYVLMQGLPAARAAWRPLDGVFLSNRGLILPAIPIGMPQLWVLGTFVLGFIAFLAIGRWLVAQQMRDGKPRPAWPFALGLIVVLPAAVSLLLGVSWTIEWPQLRGFNFVGGLTLAPEYFALLIALVTYTSAFIAEIVRSGIQSVPRGQWDAASALGLRRSFMLRQIILPQALRVIVPPMTSQYLNLTKNSSLAVAIGYQDVVSVANTTLNQTGQAIEVISLIMAVFLTISLGISFFMNWFNARIALAER</sequence>
<keyword evidence="8 9" id="KW-0472">Membrane</keyword>
<dbReference type="PANTHER" id="PTHR30614">
    <property type="entry name" value="MEMBRANE COMPONENT OF AMINO ACID ABC TRANSPORTER"/>
    <property type="match status" value="1"/>
</dbReference>
<comment type="similarity">
    <text evidence="2">Belongs to the binding-protein-dependent transport system permease family. HisMQ subfamily.</text>
</comment>
<feature type="transmembrane region" description="Helical" evidence="9">
    <location>
        <begin position="264"/>
        <end position="283"/>
    </location>
</feature>
<evidence type="ECO:0000256" key="2">
    <source>
        <dbReference type="ARBA" id="ARBA00010072"/>
    </source>
</evidence>
<dbReference type="InterPro" id="IPR000515">
    <property type="entry name" value="MetI-like"/>
</dbReference>
<feature type="domain" description="ABC transmembrane type-1" evidence="10">
    <location>
        <begin position="92"/>
        <end position="383"/>
    </location>
</feature>
<keyword evidence="4" id="KW-1003">Cell membrane</keyword>
<dbReference type="RefSeq" id="WP_237870588.1">
    <property type="nucleotide sequence ID" value="NZ_JAKLUA010000002.1"/>
</dbReference>
<evidence type="ECO:0000256" key="4">
    <source>
        <dbReference type="ARBA" id="ARBA00022475"/>
    </source>
</evidence>
<feature type="transmembrane region" description="Helical" evidence="9">
    <location>
        <begin position="84"/>
        <end position="115"/>
    </location>
</feature>
<reference evidence="11" key="1">
    <citation type="submission" date="2022-01" db="EMBL/GenBank/DDBJ databases">
        <title>Genome sequnece data of strain Bradyrhizobium sp. nov.</title>
        <authorList>
            <person name="Zhang J."/>
        </authorList>
    </citation>
    <scope>NUCLEOTIDE SEQUENCE</scope>
    <source>
        <strain evidence="11">WYCCWR 12774</strain>
    </source>
</reference>
<feature type="transmembrane region" description="Helical" evidence="9">
    <location>
        <begin position="26"/>
        <end position="44"/>
    </location>
</feature>
<dbReference type="InterPro" id="IPR043429">
    <property type="entry name" value="ArtM/GltK/GlnP/TcyL/YhdX-like"/>
</dbReference>
<evidence type="ECO:0000256" key="3">
    <source>
        <dbReference type="ARBA" id="ARBA00022448"/>
    </source>
</evidence>
<dbReference type="InterPro" id="IPR035906">
    <property type="entry name" value="MetI-like_sf"/>
</dbReference>
<comment type="subcellular location">
    <subcellularLocation>
        <location evidence="1">Cell inner membrane</location>
        <topology evidence="1">Multi-pass membrane protein</topology>
    </subcellularLocation>
    <subcellularLocation>
        <location evidence="9">Cell membrane</location>
        <topology evidence="9">Multi-pass membrane protein</topology>
    </subcellularLocation>
</comment>
<dbReference type="NCBIfam" id="TIGR01726">
    <property type="entry name" value="HEQRo_perm_3TM"/>
    <property type="match status" value="1"/>
</dbReference>
<name>A0ABS9LKG5_9BRAD</name>
<dbReference type="Pfam" id="PF00528">
    <property type="entry name" value="BPD_transp_1"/>
    <property type="match status" value="1"/>
</dbReference>
<keyword evidence="3 9" id="KW-0813">Transport</keyword>
<dbReference type="Gene3D" id="1.10.3720.10">
    <property type="entry name" value="MetI-like"/>
    <property type="match status" value="1"/>
</dbReference>
<organism evidence="11 12">
    <name type="scientific">Bradyrhizobium zhengyangense</name>
    <dbReference type="NCBI Taxonomy" id="2911009"/>
    <lineage>
        <taxon>Bacteria</taxon>
        <taxon>Pseudomonadati</taxon>
        <taxon>Pseudomonadota</taxon>
        <taxon>Alphaproteobacteria</taxon>
        <taxon>Hyphomicrobiales</taxon>
        <taxon>Nitrobacteraceae</taxon>
        <taxon>Bradyrhizobium</taxon>
    </lineage>
</organism>
<keyword evidence="12" id="KW-1185">Reference proteome</keyword>
<feature type="transmembrane region" description="Helical" evidence="9">
    <location>
        <begin position="219"/>
        <end position="244"/>
    </location>
</feature>
<feature type="transmembrane region" description="Helical" evidence="9">
    <location>
        <begin position="186"/>
        <end position="207"/>
    </location>
</feature>
<dbReference type="PANTHER" id="PTHR30614:SF37">
    <property type="entry name" value="AMINO-ACID ABC TRANSPORTER PERMEASE PROTEIN YHDX-RELATED"/>
    <property type="match status" value="1"/>
</dbReference>
<evidence type="ECO:0000313" key="12">
    <source>
        <dbReference type="Proteomes" id="UP001139012"/>
    </source>
</evidence>
<evidence type="ECO:0000313" key="11">
    <source>
        <dbReference type="EMBL" id="MCG2667502.1"/>
    </source>
</evidence>